<dbReference type="EMBL" id="GBXM01084265">
    <property type="protein sequence ID" value="JAH24312.1"/>
    <property type="molecule type" value="Transcribed_RNA"/>
</dbReference>
<evidence type="ECO:0000256" key="1">
    <source>
        <dbReference type="SAM" id="MobiDB-lite"/>
    </source>
</evidence>
<protein>
    <submittedName>
        <fullName evidence="2">Uncharacterized protein</fullName>
    </submittedName>
</protein>
<proteinExistence type="predicted"/>
<reference evidence="2" key="1">
    <citation type="submission" date="2014-11" db="EMBL/GenBank/DDBJ databases">
        <authorList>
            <person name="Amaro Gonzalez C."/>
        </authorList>
    </citation>
    <scope>NUCLEOTIDE SEQUENCE</scope>
</reference>
<feature type="compositionally biased region" description="Low complexity" evidence="1">
    <location>
        <begin position="1"/>
        <end position="18"/>
    </location>
</feature>
<name>A0A0E9R6D9_ANGAN</name>
<accession>A0A0E9R6D9</accession>
<dbReference type="AlphaFoldDB" id="A0A0E9R6D9"/>
<feature type="region of interest" description="Disordered" evidence="1">
    <location>
        <begin position="1"/>
        <end position="29"/>
    </location>
</feature>
<evidence type="ECO:0000313" key="2">
    <source>
        <dbReference type="EMBL" id="JAH24312.1"/>
    </source>
</evidence>
<organism evidence="2">
    <name type="scientific">Anguilla anguilla</name>
    <name type="common">European freshwater eel</name>
    <name type="synonym">Muraena anguilla</name>
    <dbReference type="NCBI Taxonomy" id="7936"/>
    <lineage>
        <taxon>Eukaryota</taxon>
        <taxon>Metazoa</taxon>
        <taxon>Chordata</taxon>
        <taxon>Craniata</taxon>
        <taxon>Vertebrata</taxon>
        <taxon>Euteleostomi</taxon>
        <taxon>Actinopterygii</taxon>
        <taxon>Neopterygii</taxon>
        <taxon>Teleostei</taxon>
        <taxon>Anguilliformes</taxon>
        <taxon>Anguillidae</taxon>
        <taxon>Anguilla</taxon>
    </lineage>
</organism>
<sequence>MQLTCSKNNDSVSQNNNNRVPANPRCLAH</sequence>
<reference evidence="2" key="2">
    <citation type="journal article" date="2015" name="Fish Shellfish Immunol.">
        <title>Early steps in the European eel (Anguilla anguilla)-Vibrio vulnificus interaction in the gills: Role of the RtxA13 toxin.</title>
        <authorList>
            <person name="Callol A."/>
            <person name="Pajuelo D."/>
            <person name="Ebbesson L."/>
            <person name="Teles M."/>
            <person name="MacKenzie S."/>
            <person name="Amaro C."/>
        </authorList>
    </citation>
    <scope>NUCLEOTIDE SEQUENCE</scope>
</reference>